<feature type="transmembrane region" description="Helical" evidence="1">
    <location>
        <begin position="104"/>
        <end position="134"/>
    </location>
</feature>
<dbReference type="RefSeq" id="WP_386847055.1">
    <property type="nucleotide sequence ID" value="NZ_JBHUMK010000076.1"/>
</dbReference>
<dbReference type="SUPFAM" id="SSF55073">
    <property type="entry name" value="Nucleotide cyclase"/>
    <property type="match status" value="1"/>
</dbReference>
<dbReference type="EMBL" id="JBHUMK010000076">
    <property type="protein sequence ID" value="MFD2610707.1"/>
    <property type="molecule type" value="Genomic_DNA"/>
</dbReference>
<dbReference type="NCBIfam" id="TIGR00254">
    <property type="entry name" value="GGDEF"/>
    <property type="match status" value="1"/>
</dbReference>
<dbReference type="CDD" id="cd01949">
    <property type="entry name" value="GGDEF"/>
    <property type="match status" value="1"/>
</dbReference>
<dbReference type="EC" id="2.7.7.65" evidence="3"/>
<keyword evidence="1" id="KW-0472">Membrane</keyword>
<evidence type="ECO:0000313" key="3">
    <source>
        <dbReference type="EMBL" id="MFD2610707.1"/>
    </source>
</evidence>
<evidence type="ECO:0000256" key="1">
    <source>
        <dbReference type="SAM" id="Phobius"/>
    </source>
</evidence>
<keyword evidence="1" id="KW-0812">Transmembrane</keyword>
<feature type="domain" description="GGDEF" evidence="2">
    <location>
        <begin position="222"/>
        <end position="348"/>
    </location>
</feature>
<dbReference type="GO" id="GO:0052621">
    <property type="term" value="F:diguanylate cyclase activity"/>
    <property type="evidence" value="ECO:0007669"/>
    <property type="project" value="UniProtKB-EC"/>
</dbReference>
<dbReference type="Proteomes" id="UP001597475">
    <property type="component" value="Unassembled WGS sequence"/>
</dbReference>
<evidence type="ECO:0000259" key="2">
    <source>
        <dbReference type="PROSITE" id="PS50887"/>
    </source>
</evidence>
<feature type="transmembrane region" description="Helical" evidence="1">
    <location>
        <begin position="75"/>
        <end position="92"/>
    </location>
</feature>
<protein>
    <submittedName>
        <fullName evidence="3">GGDEF domain-containing protein</fullName>
        <ecNumber evidence="3">2.7.7.65</ecNumber>
    </submittedName>
</protein>
<accession>A0ABW5P9A0</accession>
<feature type="transmembrane region" description="Helical" evidence="1">
    <location>
        <begin position="154"/>
        <end position="176"/>
    </location>
</feature>
<dbReference type="SMART" id="SM00267">
    <property type="entry name" value="GGDEF"/>
    <property type="match status" value="1"/>
</dbReference>
<keyword evidence="4" id="KW-1185">Reference proteome</keyword>
<dbReference type="InterPro" id="IPR050469">
    <property type="entry name" value="Diguanylate_Cyclase"/>
</dbReference>
<dbReference type="PROSITE" id="PS50887">
    <property type="entry name" value="GGDEF"/>
    <property type="match status" value="1"/>
</dbReference>
<dbReference type="PANTHER" id="PTHR45138">
    <property type="entry name" value="REGULATORY COMPONENTS OF SENSORY TRANSDUCTION SYSTEM"/>
    <property type="match status" value="1"/>
</dbReference>
<dbReference type="Gene3D" id="3.30.70.270">
    <property type="match status" value="1"/>
</dbReference>
<sequence length="348" mass="37664">MNRTPETPLEQRFQALGLNILFTVTLSYIAMILLSTMMEQPQHFPLDLFTLKYGMLVVSVGAAFAGLIAPRRLKWIVGIMGVLAGALLVVTIRSGEASVANPAVIHIWAVQFIMLMYAVFGTRIGAAVTVFLLVMPPLAMWGVAGVDAALRQTWVVTSVAVCAVAMIAHHYTAFLLRSMTLYAEDHAKLRAARQDGVTDVYGRAAIEEELERAMTHAAKDNTPVSIVVVDIDHFKGVNDRHGHATGDDVLRAVAKRLRRNVGGMGGMVGRWGGEEFLVLLPGIAKPDALVLAERLRHEIAGAPLAGLNVTASFGVASYRGKGDTTDELFGRADMAMYEAKRSGRNAVR</sequence>
<feature type="transmembrane region" description="Helical" evidence="1">
    <location>
        <begin position="50"/>
        <end position="69"/>
    </location>
</feature>
<feature type="transmembrane region" description="Helical" evidence="1">
    <location>
        <begin position="20"/>
        <end position="38"/>
    </location>
</feature>
<dbReference type="InterPro" id="IPR029787">
    <property type="entry name" value="Nucleotide_cyclase"/>
</dbReference>
<dbReference type="PANTHER" id="PTHR45138:SF9">
    <property type="entry name" value="DIGUANYLATE CYCLASE DGCM-RELATED"/>
    <property type="match status" value="1"/>
</dbReference>
<organism evidence="3 4">
    <name type="scientific">Deinococcus taklimakanensis</name>
    <dbReference type="NCBI Taxonomy" id="536443"/>
    <lineage>
        <taxon>Bacteria</taxon>
        <taxon>Thermotogati</taxon>
        <taxon>Deinococcota</taxon>
        <taxon>Deinococci</taxon>
        <taxon>Deinococcales</taxon>
        <taxon>Deinococcaceae</taxon>
        <taxon>Deinococcus</taxon>
    </lineage>
</organism>
<evidence type="ECO:0000313" key="4">
    <source>
        <dbReference type="Proteomes" id="UP001597475"/>
    </source>
</evidence>
<keyword evidence="3" id="KW-0548">Nucleotidyltransferase</keyword>
<proteinExistence type="predicted"/>
<reference evidence="4" key="1">
    <citation type="journal article" date="2019" name="Int. J. Syst. Evol. Microbiol.">
        <title>The Global Catalogue of Microorganisms (GCM) 10K type strain sequencing project: providing services to taxonomists for standard genome sequencing and annotation.</title>
        <authorList>
            <consortium name="The Broad Institute Genomics Platform"/>
            <consortium name="The Broad Institute Genome Sequencing Center for Infectious Disease"/>
            <person name="Wu L."/>
            <person name="Ma J."/>
        </authorList>
    </citation>
    <scope>NUCLEOTIDE SEQUENCE [LARGE SCALE GENOMIC DNA]</scope>
    <source>
        <strain evidence="4">KCTC 33842</strain>
    </source>
</reference>
<comment type="caution">
    <text evidence="3">The sequence shown here is derived from an EMBL/GenBank/DDBJ whole genome shotgun (WGS) entry which is preliminary data.</text>
</comment>
<dbReference type="Pfam" id="PF00990">
    <property type="entry name" value="GGDEF"/>
    <property type="match status" value="1"/>
</dbReference>
<dbReference type="InterPro" id="IPR000160">
    <property type="entry name" value="GGDEF_dom"/>
</dbReference>
<gene>
    <name evidence="3" type="ORF">ACFSR9_14890</name>
</gene>
<dbReference type="InterPro" id="IPR043128">
    <property type="entry name" value="Rev_trsase/Diguanyl_cyclase"/>
</dbReference>
<keyword evidence="1" id="KW-1133">Transmembrane helix</keyword>
<name>A0ABW5P9A0_9DEIO</name>
<keyword evidence="3" id="KW-0808">Transferase</keyword>